<protein>
    <submittedName>
        <fullName evidence="6">SpoU family RNA 2'-O ribose methyltransferase</fullName>
    </submittedName>
</protein>
<feature type="domain" description="tRNA/rRNA methyltransferase SpoU type" evidence="5">
    <location>
        <begin position="15"/>
        <end position="165"/>
    </location>
</feature>
<keyword evidence="3 6" id="KW-0808">Transferase</keyword>
<comment type="similarity">
    <text evidence="1">Belongs to the class IV-like SAM-binding methyltransferase superfamily. RNA methyltransferase TrmH family.</text>
</comment>
<dbReference type="SUPFAM" id="SSF75217">
    <property type="entry name" value="alpha/beta knot"/>
    <property type="match status" value="1"/>
</dbReference>
<evidence type="ECO:0000256" key="3">
    <source>
        <dbReference type="ARBA" id="ARBA00022679"/>
    </source>
</evidence>
<accession>A0A218NLS6</accession>
<dbReference type="NCBIfam" id="TIGR00050">
    <property type="entry name" value="rRNA_methyl_1"/>
    <property type="match status" value="1"/>
</dbReference>
<organism evidence="6 7">
    <name type="scientific">Candidatus Mancarchaeum acidiphilum</name>
    <dbReference type="NCBI Taxonomy" id="1920749"/>
    <lineage>
        <taxon>Archaea</taxon>
        <taxon>Candidatus Micrarchaeota</taxon>
        <taxon>Candidatus Mancarchaeum</taxon>
    </lineage>
</organism>
<dbReference type="InterPro" id="IPR029028">
    <property type="entry name" value="Alpha/beta_knot_MTases"/>
</dbReference>
<dbReference type="KEGG" id="marh:Mia14_0087"/>
<dbReference type="GO" id="GO:0003723">
    <property type="term" value="F:RNA binding"/>
    <property type="evidence" value="ECO:0007669"/>
    <property type="project" value="InterPro"/>
</dbReference>
<dbReference type="GeneID" id="33313647"/>
<evidence type="ECO:0000256" key="2">
    <source>
        <dbReference type="ARBA" id="ARBA00022603"/>
    </source>
</evidence>
<dbReference type="RefSeq" id="WP_088819599.1">
    <property type="nucleotide sequence ID" value="NZ_CP019964.1"/>
</dbReference>
<dbReference type="Gene3D" id="3.40.1280.10">
    <property type="match status" value="1"/>
</dbReference>
<reference evidence="6 7" key="1">
    <citation type="journal article" date="2017" name="Nat. Commun.">
        <title>'ARMAN' archaea depend on association with euryarchaeal host in culture and in situ.</title>
        <authorList>
            <person name="Golyshina O."/>
            <person name="Toshchakov S."/>
            <person name="Makarova K."/>
            <person name="Gavrilov S."/>
            <person name="Korzhenkov A."/>
            <person name="La Cono V."/>
            <person name="Arcadi E."/>
            <person name="Nechitaylo T."/>
            <person name="Ferrer M."/>
            <person name="Kublanov I."/>
            <person name="Wolf Y."/>
            <person name="Yakimov M."/>
            <person name="Golyshin P."/>
            <person name="Slesarev A."/>
            <person name="Kozyavkin S."/>
        </authorList>
    </citation>
    <scope>NUCLEOTIDE SEQUENCE [LARGE SCALE GENOMIC DNA]</scope>
    <source>
        <strain evidence="6 7">Mia14</strain>
    </source>
</reference>
<keyword evidence="7" id="KW-1185">Reference proteome</keyword>
<gene>
    <name evidence="6" type="ORF">Mia14_0087</name>
</gene>
<dbReference type="Pfam" id="PF00588">
    <property type="entry name" value="SpoU_methylase"/>
    <property type="match status" value="1"/>
</dbReference>
<dbReference type="AlphaFoldDB" id="A0A218NLS6"/>
<dbReference type="GO" id="GO:0002128">
    <property type="term" value="P:tRNA nucleoside ribose methylation"/>
    <property type="evidence" value="ECO:0007669"/>
    <property type="project" value="TreeGrafter"/>
</dbReference>
<dbReference type="PIRSF" id="PIRSF004808">
    <property type="entry name" value="LasT"/>
    <property type="match status" value="1"/>
</dbReference>
<evidence type="ECO:0000313" key="7">
    <source>
        <dbReference type="Proteomes" id="UP000197679"/>
    </source>
</evidence>
<dbReference type="EMBL" id="CP019964">
    <property type="protein sequence ID" value="ASI13430.1"/>
    <property type="molecule type" value="Genomic_DNA"/>
</dbReference>
<name>A0A218NLS6_9ARCH</name>
<sequence length="242" mass="27208">MNAEEAHTACGWKDVTLILVGSEYQINLGYIARAAKNFGISEIRLVNPKCNHLGKQAIRFSKHARELLESAKIYQSLNDAIEGSDFVIGTTAIWHKAEEAKSNIYSLDSFKKNFKSLGNASIIIGRDGTGLTKEELGLCDASIYIPGNKEYQTLNISHAVSIILYELTKGKFDDNLLSTKYANTKDITSVSYLFKEFLKNNHHIRNKPKVASVFMHIIKRSYPTKEEVNTLKSAFTKRKSKK</sequence>
<dbReference type="OrthoDB" id="372184at2157"/>
<evidence type="ECO:0000259" key="5">
    <source>
        <dbReference type="Pfam" id="PF00588"/>
    </source>
</evidence>
<keyword evidence="2 6" id="KW-0489">Methyltransferase</keyword>
<dbReference type="PANTHER" id="PTHR42786:SF2">
    <property type="entry name" value="TRNA (CYTIDINE_URIDINE-2'-O-)-METHYLTRANSFERASE TRMJ"/>
    <property type="match status" value="1"/>
</dbReference>
<dbReference type="InterPro" id="IPR004384">
    <property type="entry name" value="RNA_MeTrfase_TrmJ/LasT"/>
</dbReference>
<dbReference type="GO" id="GO:0005829">
    <property type="term" value="C:cytosol"/>
    <property type="evidence" value="ECO:0007669"/>
    <property type="project" value="TreeGrafter"/>
</dbReference>
<evidence type="ECO:0000256" key="4">
    <source>
        <dbReference type="ARBA" id="ARBA00022691"/>
    </source>
</evidence>
<dbReference type="PANTHER" id="PTHR42786">
    <property type="entry name" value="TRNA/RRNA METHYLTRANSFERASE"/>
    <property type="match status" value="1"/>
</dbReference>
<dbReference type="InterPro" id="IPR029026">
    <property type="entry name" value="tRNA_m1G_MTases_N"/>
</dbReference>
<dbReference type="GO" id="GO:0008173">
    <property type="term" value="F:RNA methyltransferase activity"/>
    <property type="evidence" value="ECO:0007669"/>
    <property type="project" value="InterPro"/>
</dbReference>
<proteinExistence type="inferred from homology"/>
<dbReference type="InterPro" id="IPR001537">
    <property type="entry name" value="SpoU_MeTrfase"/>
</dbReference>
<evidence type="ECO:0000256" key="1">
    <source>
        <dbReference type="ARBA" id="ARBA00007228"/>
    </source>
</evidence>
<evidence type="ECO:0000313" key="6">
    <source>
        <dbReference type="EMBL" id="ASI13430.1"/>
    </source>
</evidence>
<dbReference type="Proteomes" id="UP000197679">
    <property type="component" value="Chromosome"/>
</dbReference>
<dbReference type="CDD" id="cd18093">
    <property type="entry name" value="SpoU-like_TrmJ"/>
    <property type="match status" value="1"/>
</dbReference>
<keyword evidence="4" id="KW-0949">S-adenosyl-L-methionine</keyword>